<evidence type="ECO:0000256" key="5">
    <source>
        <dbReference type="ARBA" id="ARBA00038359"/>
    </source>
</evidence>
<comment type="subcellular location">
    <subcellularLocation>
        <location evidence="1">Membrane</location>
        <topology evidence="1">Multi-pass membrane protein</topology>
    </subcellularLocation>
</comment>
<dbReference type="Pfam" id="PF20684">
    <property type="entry name" value="Fung_rhodopsin"/>
    <property type="match status" value="1"/>
</dbReference>
<protein>
    <recommendedName>
        <fullName evidence="7">Rhodopsin domain-containing protein</fullName>
    </recommendedName>
</protein>
<dbReference type="Proteomes" id="UP000800092">
    <property type="component" value="Unassembled WGS sequence"/>
</dbReference>
<name>A0A6A6H1N1_VIRVR</name>
<evidence type="ECO:0000256" key="6">
    <source>
        <dbReference type="SAM" id="Phobius"/>
    </source>
</evidence>
<evidence type="ECO:0000313" key="9">
    <source>
        <dbReference type="Proteomes" id="UP000800092"/>
    </source>
</evidence>
<comment type="similarity">
    <text evidence="5">Belongs to the SAT4 family.</text>
</comment>
<feature type="transmembrane region" description="Helical" evidence="6">
    <location>
        <begin position="194"/>
        <end position="222"/>
    </location>
</feature>
<evidence type="ECO:0000256" key="2">
    <source>
        <dbReference type="ARBA" id="ARBA00022692"/>
    </source>
</evidence>
<proteinExistence type="inferred from homology"/>
<dbReference type="InterPro" id="IPR052337">
    <property type="entry name" value="SAT4-like"/>
</dbReference>
<dbReference type="EMBL" id="ML991821">
    <property type="protein sequence ID" value="KAF2231925.1"/>
    <property type="molecule type" value="Genomic_DNA"/>
</dbReference>
<keyword evidence="3 6" id="KW-1133">Transmembrane helix</keyword>
<keyword evidence="4 6" id="KW-0472">Membrane</keyword>
<feature type="domain" description="Rhodopsin" evidence="7">
    <location>
        <begin position="48"/>
        <end position="291"/>
    </location>
</feature>
<evidence type="ECO:0000313" key="8">
    <source>
        <dbReference type="EMBL" id="KAF2231925.1"/>
    </source>
</evidence>
<dbReference type="OrthoDB" id="444631at2759"/>
<keyword evidence="9" id="KW-1185">Reference proteome</keyword>
<reference evidence="8" key="1">
    <citation type="journal article" date="2020" name="Stud. Mycol.">
        <title>101 Dothideomycetes genomes: a test case for predicting lifestyles and emergence of pathogens.</title>
        <authorList>
            <person name="Haridas S."/>
            <person name="Albert R."/>
            <person name="Binder M."/>
            <person name="Bloem J."/>
            <person name="Labutti K."/>
            <person name="Salamov A."/>
            <person name="Andreopoulos B."/>
            <person name="Baker S."/>
            <person name="Barry K."/>
            <person name="Bills G."/>
            <person name="Bluhm B."/>
            <person name="Cannon C."/>
            <person name="Castanera R."/>
            <person name="Culley D."/>
            <person name="Daum C."/>
            <person name="Ezra D."/>
            <person name="Gonzalez J."/>
            <person name="Henrissat B."/>
            <person name="Kuo A."/>
            <person name="Liang C."/>
            <person name="Lipzen A."/>
            <person name="Lutzoni F."/>
            <person name="Magnuson J."/>
            <person name="Mondo S."/>
            <person name="Nolan M."/>
            <person name="Ohm R."/>
            <person name="Pangilinan J."/>
            <person name="Park H.-J."/>
            <person name="Ramirez L."/>
            <person name="Alfaro M."/>
            <person name="Sun H."/>
            <person name="Tritt A."/>
            <person name="Yoshinaga Y."/>
            <person name="Zwiers L.-H."/>
            <person name="Turgeon B."/>
            <person name="Goodwin S."/>
            <person name="Spatafora J."/>
            <person name="Crous P."/>
            <person name="Grigoriev I."/>
        </authorList>
    </citation>
    <scope>NUCLEOTIDE SEQUENCE</scope>
    <source>
        <strain evidence="8">Tuck. ex Michener</strain>
    </source>
</reference>
<feature type="transmembrane region" description="Helical" evidence="6">
    <location>
        <begin position="152"/>
        <end position="174"/>
    </location>
</feature>
<keyword evidence="2 6" id="KW-0812">Transmembrane</keyword>
<feature type="transmembrane region" description="Helical" evidence="6">
    <location>
        <begin position="268"/>
        <end position="286"/>
    </location>
</feature>
<feature type="transmembrane region" description="Helical" evidence="6">
    <location>
        <begin position="234"/>
        <end position="256"/>
    </location>
</feature>
<dbReference type="InterPro" id="IPR049326">
    <property type="entry name" value="Rhodopsin_dom_fungi"/>
</dbReference>
<feature type="transmembrane region" description="Helical" evidence="6">
    <location>
        <begin position="63"/>
        <end position="84"/>
    </location>
</feature>
<organism evidence="8 9">
    <name type="scientific">Viridothelium virens</name>
    <name type="common">Speckled blister lichen</name>
    <name type="synonym">Trypethelium virens</name>
    <dbReference type="NCBI Taxonomy" id="1048519"/>
    <lineage>
        <taxon>Eukaryota</taxon>
        <taxon>Fungi</taxon>
        <taxon>Dikarya</taxon>
        <taxon>Ascomycota</taxon>
        <taxon>Pezizomycotina</taxon>
        <taxon>Dothideomycetes</taxon>
        <taxon>Dothideomycetes incertae sedis</taxon>
        <taxon>Trypetheliales</taxon>
        <taxon>Trypetheliaceae</taxon>
        <taxon>Viridothelium</taxon>
    </lineage>
</organism>
<evidence type="ECO:0000259" key="7">
    <source>
        <dbReference type="Pfam" id="PF20684"/>
    </source>
</evidence>
<feature type="transmembrane region" description="Helical" evidence="6">
    <location>
        <begin position="32"/>
        <end position="51"/>
    </location>
</feature>
<dbReference type="PANTHER" id="PTHR33048:SF92">
    <property type="entry name" value="INTEGRAL MEMBRANE PROTEIN"/>
    <property type="match status" value="1"/>
</dbReference>
<gene>
    <name evidence="8" type="ORF">EV356DRAFT_578818</name>
</gene>
<feature type="transmembrane region" description="Helical" evidence="6">
    <location>
        <begin position="116"/>
        <end position="140"/>
    </location>
</feature>
<evidence type="ECO:0000256" key="3">
    <source>
        <dbReference type="ARBA" id="ARBA00022989"/>
    </source>
</evidence>
<dbReference type="AlphaFoldDB" id="A0A6A6H1N1"/>
<evidence type="ECO:0000256" key="4">
    <source>
        <dbReference type="ARBA" id="ARBA00023136"/>
    </source>
</evidence>
<evidence type="ECO:0000256" key="1">
    <source>
        <dbReference type="ARBA" id="ARBA00004141"/>
    </source>
</evidence>
<accession>A0A6A6H1N1</accession>
<dbReference type="PANTHER" id="PTHR33048">
    <property type="entry name" value="PTH11-LIKE INTEGRAL MEMBRANE PROTEIN (AFU_ORTHOLOGUE AFUA_5G11245)"/>
    <property type="match status" value="1"/>
</dbReference>
<sequence>MVSSSTPQSSATSSLSQSERSAGGIHEVAFKVLIWLFYAVATTTALFRAVIQLRKRKRFDIDDCLVIFGWMPLTAATAVLSWGVSSIYEIESVETNPANIQVIGSNFLPLLNTCQIVYHVFITLTWATIISVKFAFLYFFRQLVRQLPRLRIYWIFTIATTTVVSVYCLAISFITCPYTGSDTMKCYQSTRLRVSLAIGYITITVDILTDLMIVAIPVYLIWVVKMKPKRKLGLALFLCLQVSMAITAIVRVSGPLVNGSSDLTWNFFWQQMEACFAITMVSLTAFRSVFASDGSRAGNSKTRKPWYNNFTRQIRPSKQSQASHGREGLPSIPTATLSGMRTFIRGGNDMSQYDSFHGRCSDEQPIIPQESHIKVAHLSGAHLEEV</sequence>
<dbReference type="GO" id="GO:0016020">
    <property type="term" value="C:membrane"/>
    <property type="evidence" value="ECO:0007669"/>
    <property type="project" value="UniProtKB-SubCell"/>
</dbReference>